<dbReference type="GeneID" id="75690792"/>
<dbReference type="RefSeq" id="YP_010359866.1">
    <property type="nucleotide sequence ID" value="NC_062777.1"/>
</dbReference>
<evidence type="ECO:0000313" key="2">
    <source>
        <dbReference type="Proteomes" id="UP000827441"/>
    </source>
</evidence>
<accession>A0AAE7V2Z8</accession>
<name>A0AAE7V2Z8_9CAUD</name>
<proteinExistence type="predicted"/>
<keyword evidence="2" id="KW-1185">Reference proteome</keyword>
<reference evidence="1 2" key="1">
    <citation type="submission" date="2021-04" db="EMBL/GenBank/DDBJ databases">
        <authorList>
            <person name="Shkoporov A.N."/>
            <person name="Stockdale S.R."/>
            <person name="Guerin E."/>
            <person name="Ross R.P."/>
            <person name="Hill C."/>
        </authorList>
    </citation>
    <scope>NUCLEOTIDE SEQUENCE [LARGE SCALE GENOMIC DNA]</scope>
    <source>
        <strain evidence="2">cr25_1</strain>
    </source>
</reference>
<dbReference type="Proteomes" id="UP000827441">
    <property type="component" value="Segment"/>
</dbReference>
<protein>
    <submittedName>
        <fullName evidence="1">TATA-binding transcription initiation protein-like protein</fullName>
    </submittedName>
</protein>
<dbReference type="EMBL" id="MZ130487">
    <property type="protein sequence ID" value="QWM90294.1"/>
    <property type="molecule type" value="Genomic_DNA"/>
</dbReference>
<dbReference type="KEGG" id="vg:75690792"/>
<sequence>MRSRTLRIVVYNREREWLVPKTTFISWVNGQLVIQSATSKTRAEIQEFLRENNIRVVELVDSKELIIDPLELEELSISEANISTSDLLNNIHDEEF</sequence>
<organism evidence="1 2">
    <name type="scientific">uncultured phage cr25_1</name>
    <dbReference type="NCBI Taxonomy" id="2986395"/>
    <lineage>
        <taxon>Viruses</taxon>
        <taxon>Duplodnaviria</taxon>
        <taxon>Heunggongvirae</taxon>
        <taxon>Uroviricota</taxon>
        <taxon>Caudoviricetes</taxon>
        <taxon>Crassvirales</taxon>
        <taxon>Crevaviridae</taxon>
        <taxon>Coarsevirinae</taxon>
        <taxon>Junduvirus</taxon>
        <taxon>Junduvirus copri</taxon>
    </lineage>
</organism>
<evidence type="ECO:0000313" key="1">
    <source>
        <dbReference type="EMBL" id="QWM90294.1"/>
    </source>
</evidence>
<gene>
    <name evidence="1" type="primary">gp_23227</name>
</gene>